<feature type="chain" id="PRO_5036355676" evidence="1">
    <location>
        <begin position="19"/>
        <end position="213"/>
    </location>
</feature>
<dbReference type="Proteomes" id="UP000332933">
    <property type="component" value="Unassembled WGS sequence"/>
</dbReference>
<keyword evidence="1" id="KW-0732">Signal</keyword>
<sequence>MKHSFAVVLATTAAWANALTTNGGPCTMDDLLASQAVSAVWPNCSATATSLLTLLPKDAAQLTTWCASTCMANLAAVIAASPNCIVEGTTTNPSTVYAPFANLCAATVPGGPCNLAQQMSLSTVGVQLAPAKCMAAAGLPATTTIADWFNNFKPAYCSMADCVDGLKTFNASLPNCVINGSAIFPNPCAKVSAATSHLASAAVALACLVAFLF</sequence>
<keyword evidence="4" id="KW-1185">Reference proteome</keyword>
<reference evidence="2" key="2">
    <citation type="submission" date="2019-06" db="EMBL/GenBank/DDBJ databases">
        <title>Genomics analysis of Aphanomyces spp. identifies a new class of oomycete effector associated with host adaptation.</title>
        <authorList>
            <person name="Gaulin E."/>
        </authorList>
    </citation>
    <scope>NUCLEOTIDE SEQUENCE</scope>
    <source>
        <strain evidence="2">CBS 578.67</strain>
    </source>
</reference>
<evidence type="ECO:0000256" key="1">
    <source>
        <dbReference type="SAM" id="SignalP"/>
    </source>
</evidence>
<organism evidence="3 4">
    <name type="scientific">Aphanomyces stellatus</name>
    <dbReference type="NCBI Taxonomy" id="120398"/>
    <lineage>
        <taxon>Eukaryota</taxon>
        <taxon>Sar</taxon>
        <taxon>Stramenopiles</taxon>
        <taxon>Oomycota</taxon>
        <taxon>Saprolegniomycetes</taxon>
        <taxon>Saprolegniales</taxon>
        <taxon>Verrucalvaceae</taxon>
        <taxon>Aphanomyces</taxon>
    </lineage>
</organism>
<feature type="signal peptide" evidence="1">
    <location>
        <begin position="1"/>
        <end position="18"/>
    </location>
</feature>
<accession>A0A485LSU2</accession>
<protein>
    <submittedName>
        <fullName evidence="3">Aste57867_25310 protein</fullName>
    </submittedName>
</protein>
<reference evidence="3 4" key="1">
    <citation type="submission" date="2019-03" db="EMBL/GenBank/DDBJ databases">
        <authorList>
            <person name="Gaulin E."/>
            <person name="Dumas B."/>
        </authorList>
    </citation>
    <scope>NUCLEOTIDE SEQUENCE [LARGE SCALE GENOMIC DNA]</scope>
    <source>
        <strain evidence="3">CBS 568.67</strain>
    </source>
</reference>
<evidence type="ECO:0000313" key="2">
    <source>
        <dbReference type="EMBL" id="KAF0682578.1"/>
    </source>
</evidence>
<name>A0A485LSU2_9STRA</name>
<proteinExistence type="predicted"/>
<evidence type="ECO:0000313" key="3">
    <source>
        <dbReference type="EMBL" id="VFU01935.1"/>
    </source>
</evidence>
<dbReference type="EMBL" id="CAADRA010007545">
    <property type="protein sequence ID" value="VFU01935.1"/>
    <property type="molecule type" value="Genomic_DNA"/>
</dbReference>
<dbReference type="AlphaFoldDB" id="A0A485LSU2"/>
<evidence type="ECO:0000313" key="4">
    <source>
        <dbReference type="Proteomes" id="UP000332933"/>
    </source>
</evidence>
<gene>
    <name evidence="3" type="primary">Aste57867_25310</name>
    <name evidence="2" type="ORF">As57867_025232</name>
    <name evidence="3" type="ORF">ASTE57867_25310</name>
</gene>
<dbReference type="EMBL" id="VJMH01007519">
    <property type="protein sequence ID" value="KAF0682578.1"/>
    <property type="molecule type" value="Genomic_DNA"/>
</dbReference>